<accession>A0A1I3V5V6</accession>
<organism evidence="8 9">
    <name type="scientific">Desulfomicrobium apsheronum</name>
    <dbReference type="NCBI Taxonomy" id="52560"/>
    <lineage>
        <taxon>Bacteria</taxon>
        <taxon>Pseudomonadati</taxon>
        <taxon>Thermodesulfobacteriota</taxon>
        <taxon>Desulfovibrionia</taxon>
        <taxon>Desulfovibrionales</taxon>
        <taxon>Desulfomicrobiaceae</taxon>
        <taxon>Desulfomicrobium</taxon>
    </lineage>
</organism>
<evidence type="ECO:0000313" key="8">
    <source>
        <dbReference type="EMBL" id="SFJ90665.1"/>
    </source>
</evidence>
<dbReference type="InterPro" id="IPR002052">
    <property type="entry name" value="DNA_methylase_N6_adenine_CS"/>
</dbReference>
<dbReference type="GO" id="GO:0008170">
    <property type="term" value="F:N-methyltransferase activity"/>
    <property type="evidence" value="ECO:0007669"/>
    <property type="project" value="InterPro"/>
</dbReference>
<dbReference type="EMBL" id="FORX01000009">
    <property type="protein sequence ID" value="SFJ90665.1"/>
    <property type="molecule type" value="Genomic_DNA"/>
</dbReference>
<evidence type="ECO:0000256" key="5">
    <source>
        <dbReference type="ARBA" id="ARBA00022691"/>
    </source>
</evidence>
<dbReference type="InterPro" id="IPR002295">
    <property type="entry name" value="N4/N6-MTase_EcoPI_Mod-like"/>
</dbReference>
<dbReference type="PROSITE" id="PS00092">
    <property type="entry name" value="N6_MTASE"/>
    <property type="match status" value="1"/>
</dbReference>
<evidence type="ECO:0000256" key="4">
    <source>
        <dbReference type="ARBA" id="ARBA00022679"/>
    </source>
</evidence>
<dbReference type="Pfam" id="PF01555">
    <property type="entry name" value="N6_N4_Mtase"/>
    <property type="match status" value="1"/>
</dbReference>
<dbReference type="GO" id="GO:0003677">
    <property type="term" value="F:DNA binding"/>
    <property type="evidence" value="ECO:0007669"/>
    <property type="project" value="InterPro"/>
</dbReference>
<dbReference type="OrthoDB" id="9800801at2"/>
<sequence length="1027" mass="119586">MTENFNRLATLLRELFQMDRPDLDFGIYRIMNQKRKDVSAFLENDLLPQVRKELSTINSGESVQVELNATIKQARELGADPEQLSKVQKLREQLATYGDSSAAENEIYSHLYNFFRRYYKDGDFLSLRRYKKDVYAIPYEGEEVKLHWANADQYYIKSAENFRDYAFMIGEAPTEDQEDTRKRVHFKLVDADTEVANNKAQEGKERRFMLCDDTPMLEENGELVIRFEYKPTAKKQNQKSLNEAAVKTILGNAAFVEWVRLLAQEDNGRSCLEKHLNIYTTRNTFDYFIHKDLGGFLRRELDFYIKNEVLFLDDIENQASAHVEAQLTQIRVLRRIAHKIIRFLEQIENFQKKLWLKKKFVVETNYLITLDRVPEELYPEIAANDAQREEWVRLFAIDEIKKELMTPGYSTPLSVEFLKAHDKLVLDTCFFDPKFRTRLLGSIDALDDQSDGLLIHSENFQALNILQKRYKDKIKCAYIDPPYNTGGDGFAYKDSYKHSSWLSLIKDRAILASYMLSQDGFSVVSIDDIEFSNINSLLDIVHGDNNHIANLVWDRNRKNDAKLFSVGHEYMTIYAKDRTYISELNITLREVKPGIEDAKKKFNSIIKKNQDTEHVKSEWKKYIQTIKDPETKSILSKFQKISQRGPYRDDGNINWPGKGGPKYEILHPQTRRTVKSPKSGWRYSTSKRFWEEYQKGKIAFGQDEKTVPGIIYYLFESTTQVMGSVFWSYAQSTYENFLAVIGDRSFENPKDVKDIQRIVSYLSSSNTIIIDYFAGSGTTGHAVININRENDGKQKYILIEMGEHFDTVLKLRMAKVVYCDSWKDGKPTTRHTGVSHCCKYLRLESYEDTLNNLVLKRTPAQLSLLADTPSLKEEYMLSYMMDLEAEGSASLLNVDTFTDPWNYTLKIATGSAGETRTRPVDLVETFNYLLGLNVIRRNVIRGIEVIEGINPEGEKVLIIWRNTTKVNNVQLDEFFRKQEFNPRDTEFHLIYVNGDNNLENLKRADETWKVRLTEEEFKRLMFDVEDV</sequence>
<feature type="domain" description="DNA methylase N-4/N-6" evidence="7">
    <location>
        <begin position="474"/>
        <end position="805"/>
    </location>
</feature>
<dbReference type="PRINTS" id="PR00506">
    <property type="entry name" value="D21N6MTFRASE"/>
</dbReference>
<dbReference type="InterPro" id="IPR002941">
    <property type="entry name" value="DNA_methylase_N4/N6"/>
</dbReference>
<dbReference type="AlphaFoldDB" id="A0A1I3V5V6"/>
<evidence type="ECO:0000256" key="2">
    <source>
        <dbReference type="ARBA" id="ARBA00011900"/>
    </source>
</evidence>
<dbReference type="Gene3D" id="3.40.50.150">
    <property type="entry name" value="Vaccinia Virus protein VP39"/>
    <property type="match status" value="1"/>
</dbReference>
<dbReference type="InterPro" id="IPR029063">
    <property type="entry name" value="SAM-dependent_MTases_sf"/>
</dbReference>
<dbReference type="GO" id="GO:0032259">
    <property type="term" value="P:methylation"/>
    <property type="evidence" value="ECO:0007669"/>
    <property type="project" value="UniProtKB-KW"/>
</dbReference>
<keyword evidence="5" id="KW-0949">S-adenosyl-L-methionine</keyword>
<dbReference type="STRING" id="52560.SAMN04488082_10972"/>
<gene>
    <name evidence="8" type="ORF">SAMN04488082_10972</name>
</gene>
<protein>
    <recommendedName>
        <fullName evidence="2">site-specific DNA-methyltransferase (adenine-specific)</fullName>
        <ecNumber evidence="2">2.1.1.72</ecNumber>
    </recommendedName>
</protein>
<keyword evidence="9" id="KW-1185">Reference proteome</keyword>
<proteinExistence type="inferred from homology"/>
<dbReference type="Proteomes" id="UP000198635">
    <property type="component" value="Unassembled WGS sequence"/>
</dbReference>
<evidence type="ECO:0000256" key="6">
    <source>
        <dbReference type="ARBA" id="ARBA00047942"/>
    </source>
</evidence>
<dbReference type="RefSeq" id="WP_143075595.1">
    <property type="nucleotide sequence ID" value="NZ_FORX01000009.1"/>
</dbReference>
<dbReference type="GO" id="GO:0009007">
    <property type="term" value="F:site-specific DNA-methyltransferase (adenine-specific) activity"/>
    <property type="evidence" value="ECO:0007669"/>
    <property type="project" value="UniProtKB-EC"/>
</dbReference>
<comment type="catalytic activity">
    <reaction evidence="6">
        <text>a 2'-deoxyadenosine in DNA + S-adenosyl-L-methionine = an N(6)-methyl-2'-deoxyadenosine in DNA + S-adenosyl-L-homocysteine + H(+)</text>
        <dbReference type="Rhea" id="RHEA:15197"/>
        <dbReference type="Rhea" id="RHEA-COMP:12418"/>
        <dbReference type="Rhea" id="RHEA-COMP:12419"/>
        <dbReference type="ChEBI" id="CHEBI:15378"/>
        <dbReference type="ChEBI" id="CHEBI:57856"/>
        <dbReference type="ChEBI" id="CHEBI:59789"/>
        <dbReference type="ChEBI" id="CHEBI:90615"/>
        <dbReference type="ChEBI" id="CHEBI:90616"/>
        <dbReference type="EC" id="2.1.1.72"/>
    </reaction>
</comment>
<comment type="similarity">
    <text evidence="1">Belongs to the N(4)/N(6)-methyltransferase family.</text>
</comment>
<keyword evidence="4 8" id="KW-0808">Transferase</keyword>
<keyword evidence="3 8" id="KW-0489">Methyltransferase</keyword>
<dbReference type="EC" id="2.1.1.72" evidence="2"/>
<evidence type="ECO:0000313" key="9">
    <source>
        <dbReference type="Proteomes" id="UP000198635"/>
    </source>
</evidence>
<evidence type="ECO:0000256" key="3">
    <source>
        <dbReference type="ARBA" id="ARBA00022603"/>
    </source>
</evidence>
<name>A0A1I3V5V6_9BACT</name>
<evidence type="ECO:0000259" key="7">
    <source>
        <dbReference type="Pfam" id="PF01555"/>
    </source>
</evidence>
<evidence type="ECO:0000256" key="1">
    <source>
        <dbReference type="ARBA" id="ARBA00006594"/>
    </source>
</evidence>
<dbReference type="SUPFAM" id="SSF53335">
    <property type="entry name" value="S-adenosyl-L-methionine-dependent methyltransferases"/>
    <property type="match status" value="1"/>
</dbReference>
<reference evidence="9" key="1">
    <citation type="submission" date="2016-10" db="EMBL/GenBank/DDBJ databases">
        <authorList>
            <person name="Varghese N."/>
            <person name="Submissions S."/>
        </authorList>
    </citation>
    <scope>NUCLEOTIDE SEQUENCE [LARGE SCALE GENOMIC DNA]</scope>
    <source>
        <strain evidence="9">DSM 5918</strain>
    </source>
</reference>